<dbReference type="EMBL" id="LKTR01000019">
    <property type="protein sequence ID" value="PKD18948.1"/>
    <property type="molecule type" value="Genomic_DNA"/>
</dbReference>
<accession>A0A2N0TWB6</accession>
<proteinExistence type="predicted"/>
<evidence type="ECO:0000313" key="3">
    <source>
        <dbReference type="Proteomes" id="UP000176009"/>
    </source>
</evidence>
<dbReference type="Proteomes" id="UP000232533">
    <property type="component" value="Unassembled WGS sequence"/>
</dbReference>
<reference evidence="2 4" key="1">
    <citation type="submission" date="2015-10" db="EMBL/GenBank/DDBJ databases">
        <title>Draft genome sequence of Salegentibacter salinarum KCTC 12975.</title>
        <authorList>
            <person name="Lin W."/>
            <person name="Zheng Q."/>
        </authorList>
    </citation>
    <scope>NUCLEOTIDE SEQUENCE [LARGE SCALE GENOMIC DNA]</scope>
    <source>
        <strain evidence="2 4">KCTC 12974</strain>
    </source>
</reference>
<dbReference type="Proteomes" id="UP000176009">
    <property type="component" value="Unassembled WGS sequence"/>
</dbReference>
<evidence type="ECO:0000313" key="4">
    <source>
        <dbReference type="Proteomes" id="UP000232533"/>
    </source>
</evidence>
<organism evidence="2 4">
    <name type="scientific">Salegentibacter salarius</name>
    <dbReference type="NCBI Taxonomy" id="435906"/>
    <lineage>
        <taxon>Bacteria</taxon>
        <taxon>Pseudomonadati</taxon>
        <taxon>Bacteroidota</taxon>
        <taxon>Flavobacteriia</taxon>
        <taxon>Flavobacteriales</taxon>
        <taxon>Flavobacteriaceae</taxon>
        <taxon>Salegentibacter</taxon>
    </lineage>
</organism>
<dbReference type="AlphaFoldDB" id="A0A2N0TWB6"/>
<evidence type="ECO:0000313" key="1">
    <source>
        <dbReference type="EMBL" id="OEY72652.1"/>
    </source>
</evidence>
<sequence>MKFRSLNIFEQPELLKFKRTYILRSFQQEVNSEFPAKRLDGRENFRNLEYFFKLILFVR</sequence>
<evidence type="ECO:0000313" key="2">
    <source>
        <dbReference type="EMBL" id="PKD18948.1"/>
    </source>
</evidence>
<gene>
    <name evidence="2" type="ORF">APR40_12125</name>
    <name evidence="1" type="ORF">BHS39_12155</name>
</gene>
<comment type="caution">
    <text evidence="2">The sequence shown here is derived from an EMBL/GenBank/DDBJ whole genome shotgun (WGS) entry which is preliminary data.</text>
</comment>
<name>A0A2N0TWB6_9FLAO</name>
<protein>
    <submittedName>
        <fullName evidence="2">Uncharacterized protein</fullName>
    </submittedName>
</protein>
<dbReference type="EMBL" id="MJBR01000016">
    <property type="protein sequence ID" value="OEY72652.1"/>
    <property type="molecule type" value="Genomic_DNA"/>
</dbReference>
<keyword evidence="3" id="KW-1185">Reference proteome</keyword>
<reference evidence="1 3" key="2">
    <citation type="submission" date="2016-09" db="EMBL/GenBank/DDBJ databases">
        <title>Genome Sequence of Salegentibacter salarius,Isolated from a Marine Solar Saltern of the Yellow Sea in South Korea.</title>
        <authorList>
            <person name="Zheng Q."/>
            <person name="Liu Y."/>
        </authorList>
    </citation>
    <scope>NUCLEOTIDE SEQUENCE [LARGE SCALE GENOMIC DNA]</scope>
    <source>
        <strain evidence="1 3">KCTC 12974</strain>
    </source>
</reference>